<reference evidence="2" key="1">
    <citation type="submission" date="2021-02" db="EMBL/GenBank/DDBJ databases">
        <authorList>
            <person name="Nowell W R."/>
        </authorList>
    </citation>
    <scope>NUCLEOTIDE SEQUENCE</scope>
</reference>
<organism evidence="2 5">
    <name type="scientific">Rotaria magnacalcarata</name>
    <dbReference type="NCBI Taxonomy" id="392030"/>
    <lineage>
        <taxon>Eukaryota</taxon>
        <taxon>Metazoa</taxon>
        <taxon>Spiralia</taxon>
        <taxon>Gnathifera</taxon>
        <taxon>Rotifera</taxon>
        <taxon>Eurotatoria</taxon>
        <taxon>Bdelloidea</taxon>
        <taxon>Philodinida</taxon>
        <taxon>Philodinidae</taxon>
        <taxon>Rotaria</taxon>
    </lineage>
</organism>
<dbReference type="EMBL" id="CAJOBH010284080">
    <property type="protein sequence ID" value="CAF5173307.1"/>
    <property type="molecule type" value="Genomic_DNA"/>
</dbReference>
<evidence type="ECO:0000313" key="4">
    <source>
        <dbReference type="EMBL" id="CAF5173307.1"/>
    </source>
</evidence>
<dbReference type="EMBL" id="CAJOBI010015833">
    <property type="protein sequence ID" value="CAF4185144.1"/>
    <property type="molecule type" value="Genomic_DNA"/>
</dbReference>
<evidence type="ECO:0000313" key="5">
    <source>
        <dbReference type="Proteomes" id="UP000676336"/>
    </source>
</evidence>
<protein>
    <submittedName>
        <fullName evidence="2">Uncharacterized protein</fullName>
    </submittedName>
</protein>
<dbReference type="EMBL" id="CAJOBI010015484">
    <property type="protein sequence ID" value="CAF4182860.1"/>
    <property type="molecule type" value="Genomic_DNA"/>
</dbReference>
<dbReference type="Proteomes" id="UP000681720">
    <property type="component" value="Unassembled WGS sequence"/>
</dbReference>
<gene>
    <name evidence="4" type="ORF">BYL167_LOCUS77723</name>
    <name evidence="3" type="ORF">GIL414_LOCUS21559</name>
    <name evidence="1" type="ORF">SMN809_LOCUS21096</name>
    <name evidence="2" type="ORF">SMN809_LOCUS21200</name>
</gene>
<sequence>MYHPRNQQSGSTAGFIGFGNLPNQIHRKLAKRGFELTLMVVG</sequence>
<evidence type="ECO:0000313" key="3">
    <source>
        <dbReference type="EMBL" id="CAF4199977.1"/>
    </source>
</evidence>
<feature type="non-terminal residue" evidence="2">
    <location>
        <position position="1"/>
    </location>
</feature>
<dbReference type="EMBL" id="CAJOBJ010018713">
    <property type="protein sequence ID" value="CAF4199977.1"/>
    <property type="molecule type" value="Genomic_DNA"/>
</dbReference>
<evidence type="ECO:0000313" key="1">
    <source>
        <dbReference type="EMBL" id="CAF4182860.1"/>
    </source>
</evidence>
<dbReference type="Proteomes" id="UP000681967">
    <property type="component" value="Unassembled WGS sequence"/>
</dbReference>
<comment type="caution">
    <text evidence="2">The sequence shown here is derived from an EMBL/GenBank/DDBJ whole genome shotgun (WGS) entry which is preliminary data.</text>
</comment>
<dbReference type="Proteomes" id="UP000676336">
    <property type="component" value="Unassembled WGS sequence"/>
</dbReference>
<proteinExistence type="predicted"/>
<accession>A0A8S2RV45</accession>
<evidence type="ECO:0000313" key="2">
    <source>
        <dbReference type="EMBL" id="CAF4185144.1"/>
    </source>
</evidence>
<name>A0A8S2RV45_9BILA</name>
<dbReference type="AlphaFoldDB" id="A0A8S2RV45"/>